<dbReference type="SUPFAM" id="SSF58104">
    <property type="entry name" value="Methyl-accepting chemotaxis protein (MCP) signaling domain"/>
    <property type="match status" value="1"/>
</dbReference>
<evidence type="ECO:0000256" key="2">
    <source>
        <dbReference type="ARBA" id="ARBA00029447"/>
    </source>
</evidence>
<dbReference type="InterPro" id="IPR051310">
    <property type="entry name" value="MCP_chemotaxis"/>
</dbReference>
<comment type="caution">
    <text evidence="6">The sequence shown here is derived from an EMBL/GenBank/DDBJ whole genome shotgun (WGS) entry which is preliminary data.</text>
</comment>
<keyword evidence="1" id="KW-0145">Chemotaxis</keyword>
<dbReference type="EMBL" id="JACJPW010000116">
    <property type="protein sequence ID" value="MBD2185320.1"/>
    <property type="molecule type" value="Genomic_DNA"/>
</dbReference>
<evidence type="ECO:0000256" key="1">
    <source>
        <dbReference type="ARBA" id="ARBA00022500"/>
    </source>
</evidence>
<keyword evidence="4" id="KW-0472">Membrane</keyword>
<evidence type="ECO:0000313" key="7">
    <source>
        <dbReference type="Proteomes" id="UP000641646"/>
    </source>
</evidence>
<dbReference type="GO" id="GO:0004888">
    <property type="term" value="F:transmembrane signaling receptor activity"/>
    <property type="evidence" value="ECO:0007669"/>
    <property type="project" value="TreeGrafter"/>
</dbReference>
<feature type="transmembrane region" description="Helical" evidence="4">
    <location>
        <begin position="12"/>
        <end position="30"/>
    </location>
</feature>
<dbReference type="GO" id="GO:0005886">
    <property type="term" value="C:plasma membrane"/>
    <property type="evidence" value="ECO:0007669"/>
    <property type="project" value="TreeGrafter"/>
</dbReference>
<dbReference type="SMART" id="SM00283">
    <property type="entry name" value="MA"/>
    <property type="match status" value="1"/>
</dbReference>
<organism evidence="6 7">
    <name type="scientific">Aerosakkonema funiforme FACHB-1375</name>
    <dbReference type="NCBI Taxonomy" id="2949571"/>
    <lineage>
        <taxon>Bacteria</taxon>
        <taxon>Bacillati</taxon>
        <taxon>Cyanobacteriota</taxon>
        <taxon>Cyanophyceae</taxon>
        <taxon>Oscillatoriophycideae</taxon>
        <taxon>Aerosakkonematales</taxon>
        <taxon>Aerosakkonemataceae</taxon>
        <taxon>Aerosakkonema</taxon>
    </lineage>
</organism>
<dbReference type="Gene3D" id="1.10.287.950">
    <property type="entry name" value="Methyl-accepting chemotaxis protein"/>
    <property type="match status" value="1"/>
</dbReference>
<sequence length="449" mass="48678">MLGNLKLRGRILVGYGVPIPLSFLLALLVYSNTNLVAQSLSQANASRDALEITDRMESEASAMERSTRGYLLTRQQSYLDRFKQASESLSEASTSAEKLIKDSKQEFFSNEQKNIFDRLVLTVKRLRSLDERMINLVRNGKGSEAIKIFVKDESALLSSQIKDLNNTFNDIALKQLRQTQSNTTNSLELLTWVAVFGTLIAAIASVIFGLLLASNIQQAINKNVSTIATSSNEIAASVEQQERSASQQAAAVNQTTITMDELGVSSKASAEQAEAARLKVDRIAQQIMQLSEQLSQINSIANLVSDIANQTNMLAINAAVEAVRAGEQGKGFAVVATEIRRLADQSKRSAEKIATLVADLQNTTKASVLITDANMAGIEGIVSAVNNISVNIQQISLNVRQQALAIDQVVTAMNDFNESAQQTAAGINQTRVSVLQLNETAKNLKSVIS</sequence>
<comment type="similarity">
    <text evidence="2">Belongs to the methyl-accepting chemotaxis (MCP) protein family.</text>
</comment>
<evidence type="ECO:0000256" key="4">
    <source>
        <dbReference type="SAM" id="Phobius"/>
    </source>
</evidence>
<feature type="domain" description="Methyl-accepting transducer" evidence="5">
    <location>
        <begin position="223"/>
        <end position="438"/>
    </location>
</feature>
<dbReference type="InterPro" id="IPR004089">
    <property type="entry name" value="MCPsignal_dom"/>
</dbReference>
<dbReference type="Pfam" id="PF05227">
    <property type="entry name" value="CHASE3"/>
    <property type="match status" value="1"/>
</dbReference>
<keyword evidence="4" id="KW-0812">Transmembrane</keyword>
<dbReference type="PANTHER" id="PTHR43531">
    <property type="entry name" value="PROTEIN ICFG"/>
    <property type="match status" value="1"/>
</dbReference>
<keyword evidence="4" id="KW-1133">Transmembrane helix</keyword>
<feature type="transmembrane region" description="Helical" evidence="4">
    <location>
        <begin position="189"/>
        <end position="213"/>
    </location>
</feature>
<dbReference type="InterPro" id="IPR007891">
    <property type="entry name" value="CHASE3"/>
</dbReference>
<dbReference type="AlphaFoldDB" id="A0A926VJW8"/>
<dbReference type="RefSeq" id="WP_190473458.1">
    <property type="nucleotide sequence ID" value="NZ_JACJPW010000116.1"/>
</dbReference>
<proteinExistence type="inferred from homology"/>
<protein>
    <submittedName>
        <fullName evidence="6">CHASE3 domain-containing protein</fullName>
    </submittedName>
</protein>
<keyword evidence="3" id="KW-0807">Transducer</keyword>
<accession>A0A926VJW8</accession>
<dbReference type="Proteomes" id="UP000641646">
    <property type="component" value="Unassembled WGS sequence"/>
</dbReference>
<dbReference type="GO" id="GO:0006935">
    <property type="term" value="P:chemotaxis"/>
    <property type="evidence" value="ECO:0007669"/>
    <property type="project" value="UniProtKB-KW"/>
</dbReference>
<keyword evidence="7" id="KW-1185">Reference proteome</keyword>
<reference evidence="6" key="1">
    <citation type="journal article" date="2015" name="ISME J.">
        <title>Draft Genome Sequence of Streptomyces incarnatus NRRL8089, which Produces the Nucleoside Antibiotic Sinefungin.</title>
        <authorList>
            <person name="Oshima K."/>
            <person name="Hattori M."/>
            <person name="Shimizu H."/>
            <person name="Fukuda K."/>
            <person name="Nemoto M."/>
            <person name="Inagaki K."/>
            <person name="Tamura T."/>
        </authorList>
    </citation>
    <scope>NUCLEOTIDE SEQUENCE</scope>
    <source>
        <strain evidence="6">FACHB-1375</strain>
    </source>
</reference>
<name>A0A926VJW8_9CYAN</name>
<gene>
    <name evidence="6" type="ORF">H6G03_30305</name>
</gene>
<dbReference type="PROSITE" id="PS50111">
    <property type="entry name" value="CHEMOTAXIS_TRANSDUC_2"/>
    <property type="match status" value="1"/>
</dbReference>
<evidence type="ECO:0000256" key="3">
    <source>
        <dbReference type="PROSITE-ProRule" id="PRU00284"/>
    </source>
</evidence>
<evidence type="ECO:0000259" key="5">
    <source>
        <dbReference type="PROSITE" id="PS50111"/>
    </source>
</evidence>
<reference evidence="6" key="2">
    <citation type="submission" date="2020-08" db="EMBL/GenBank/DDBJ databases">
        <authorList>
            <person name="Chen M."/>
            <person name="Teng W."/>
            <person name="Zhao L."/>
            <person name="Hu C."/>
            <person name="Zhou Y."/>
            <person name="Han B."/>
            <person name="Song L."/>
            <person name="Shu W."/>
        </authorList>
    </citation>
    <scope>NUCLEOTIDE SEQUENCE</scope>
    <source>
        <strain evidence="6">FACHB-1375</strain>
    </source>
</reference>
<dbReference type="GO" id="GO:0007165">
    <property type="term" value="P:signal transduction"/>
    <property type="evidence" value="ECO:0007669"/>
    <property type="project" value="UniProtKB-KW"/>
</dbReference>
<evidence type="ECO:0000313" key="6">
    <source>
        <dbReference type="EMBL" id="MBD2185320.1"/>
    </source>
</evidence>
<dbReference type="Pfam" id="PF00015">
    <property type="entry name" value="MCPsignal"/>
    <property type="match status" value="1"/>
</dbReference>
<dbReference type="PANTHER" id="PTHR43531:SF11">
    <property type="entry name" value="METHYL-ACCEPTING CHEMOTAXIS PROTEIN 3"/>
    <property type="match status" value="1"/>
</dbReference>